<reference evidence="3" key="1">
    <citation type="journal article" date="2016" name="Nat. Genet.">
        <title>The genome sequences of Arachis duranensis and Arachis ipaensis, the diploid ancestors of cultivated peanut.</title>
        <authorList>
            <person name="Bertioli D.J."/>
            <person name="Cannon S.B."/>
            <person name="Froenicke L."/>
            <person name="Huang G."/>
            <person name="Farmer A.D."/>
            <person name="Cannon E.K."/>
            <person name="Liu X."/>
            <person name="Gao D."/>
            <person name="Clevenger J."/>
            <person name="Dash S."/>
            <person name="Ren L."/>
            <person name="Moretzsohn M.C."/>
            <person name="Shirasawa K."/>
            <person name="Huang W."/>
            <person name="Vidigal B."/>
            <person name="Abernathy B."/>
            <person name="Chu Y."/>
            <person name="Niederhuth C.E."/>
            <person name="Umale P."/>
            <person name="Araujo A.C."/>
            <person name="Kozik A."/>
            <person name="Kim K.D."/>
            <person name="Burow M.D."/>
            <person name="Varshney R.K."/>
            <person name="Wang X."/>
            <person name="Zhang X."/>
            <person name="Barkley N."/>
            <person name="Guimaraes P.M."/>
            <person name="Isobe S."/>
            <person name="Guo B."/>
            <person name="Liao B."/>
            <person name="Stalker H.T."/>
            <person name="Schmitz R.J."/>
            <person name="Scheffler B.E."/>
            <person name="Leal-Bertioli S.C."/>
            <person name="Xun X."/>
            <person name="Jackson S.A."/>
            <person name="Michelmore R."/>
            <person name="Ozias-Akins P."/>
        </authorList>
    </citation>
    <scope>NUCLEOTIDE SEQUENCE [LARGE SCALE GENOMIC DNA]</scope>
    <source>
        <strain evidence="3">cv. V14167</strain>
    </source>
</reference>
<dbReference type="GO" id="GO:0005737">
    <property type="term" value="C:cytoplasm"/>
    <property type="evidence" value="ECO:0007669"/>
    <property type="project" value="TreeGrafter"/>
</dbReference>
<dbReference type="Gene3D" id="3.40.50.12660">
    <property type="match status" value="1"/>
</dbReference>
<dbReference type="Proteomes" id="UP000515211">
    <property type="component" value="Chromosome 2"/>
</dbReference>
<dbReference type="InterPro" id="IPR011600">
    <property type="entry name" value="Pept_C14_caspase"/>
</dbReference>
<organism evidence="3 4">
    <name type="scientific">Arachis duranensis</name>
    <name type="common">Wild peanut</name>
    <dbReference type="NCBI Taxonomy" id="130453"/>
    <lineage>
        <taxon>Eukaryota</taxon>
        <taxon>Viridiplantae</taxon>
        <taxon>Streptophyta</taxon>
        <taxon>Embryophyta</taxon>
        <taxon>Tracheophyta</taxon>
        <taxon>Spermatophyta</taxon>
        <taxon>Magnoliopsida</taxon>
        <taxon>eudicotyledons</taxon>
        <taxon>Gunneridae</taxon>
        <taxon>Pentapetalae</taxon>
        <taxon>rosids</taxon>
        <taxon>fabids</taxon>
        <taxon>Fabales</taxon>
        <taxon>Fabaceae</taxon>
        <taxon>Papilionoideae</taxon>
        <taxon>50 kb inversion clade</taxon>
        <taxon>dalbergioids sensu lato</taxon>
        <taxon>Dalbergieae</taxon>
        <taxon>Pterocarpus clade</taxon>
        <taxon>Arachis</taxon>
    </lineage>
</organism>
<dbReference type="PANTHER" id="PTHR48104">
    <property type="entry name" value="METACASPASE-4"/>
    <property type="match status" value="1"/>
</dbReference>
<dbReference type="GeneID" id="107476217"/>
<sequence>MASRNEKCSHCGTTLVVPSEVHVFKCSLCHGITHSRPPSIMGPLSHAYNSVSHVADRFRGFINTITNNNNPRFGYNNYYYPPNPYHHQSLRPCSSYPSMMMTPNSYGPKRAVLCGICYHGRSYRLRGSVTDVKCMRYFLMNKFGFPSDSILMLTADDKEERNPLRIPTRCNIEMALRWLIEGSKSGDSLVFFFSGHGTQELDLNMDEIDGYDEAICPLDFEYQGKILDDEINATIVRPLPHGAKLHAIFDACHSGTLLDLPFFCKINREGFYIWEDHRRPRIYKGTNGGLAICISACDDGQVSVDTSALSGREVTGALTYSLIKAMENNEHGLTYGHLLKAMRSTIRATKTGIVGLNNGPIASLLNTLLGLKITQVPQLSSSEMFDIYAKQFVI</sequence>
<gene>
    <name evidence="4" type="primary">LOC107476217</name>
</gene>
<dbReference type="PANTHER" id="PTHR48104:SF17">
    <property type="entry name" value="METACASPASE-3"/>
    <property type="match status" value="1"/>
</dbReference>
<dbReference type="InterPro" id="IPR029030">
    <property type="entry name" value="Caspase-like_dom_sf"/>
</dbReference>
<evidence type="ECO:0000313" key="3">
    <source>
        <dbReference type="Proteomes" id="UP000515211"/>
    </source>
</evidence>
<proteinExistence type="inferred from homology"/>
<dbReference type="InterPro" id="IPR050452">
    <property type="entry name" value="Metacaspase"/>
</dbReference>
<evidence type="ECO:0000313" key="4">
    <source>
        <dbReference type="RefSeq" id="XP_052113534.1"/>
    </source>
</evidence>
<dbReference type="RefSeq" id="XP_052113534.1">
    <property type="nucleotide sequence ID" value="XM_052257574.1"/>
</dbReference>
<dbReference type="SUPFAM" id="SSF52129">
    <property type="entry name" value="Caspase-like"/>
    <property type="match status" value="1"/>
</dbReference>
<feature type="domain" description="Peptidase C14 caspase" evidence="2">
    <location>
        <begin position="109"/>
        <end position="384"/>
    </location>
</feature>
<evidence type="ECO:0000259" key="2">
    <source>
        <dbReference type="Pfam" id="PF00656"/>
    </source>
</evidence>
<dbReference type="Pfam" id="PF00656">
    <property type="entry name" value="Peptidase_C14"/>
    <property type="match status" value="1"/>
</dbReference>
<accession>A0A9C6TS64</accession>
<name>A0A9C6TS64_ARADU</name>
<dbReference type="GO" id="GO:0004197">
    <property type="term" value="F:cysteine-type endopeptidase activity"/>
    <property type="evidence" value="ECO:0007669"/>
    <property type="project" value="InterPro"/>
</dbReference>
<keyword evidence="3" id="KW-1185">Reference proteome</keyword>
<comment type="similarity">
    <text evidence="1">Belongs to the peptidase C14B family.</text>
</comment>
<evidence type="ECO:0000256" key="1">
    <source>
        <dbReference type="ARBA" id="ARBA00009005"/>
    </source>
</evidence>
<reference evidence="4" key="2">
    <citation type="submission" date="2025-08" db="UniProtKB">
        <authorList>
            <consortium name="RefSeq"/>
        </authorList>
    </citation>
    <scope>IDENTIFICATION</scope>
    <source>
        <tissue evidence="4">Whole plant</tissue>
    </source>
</reference>
<protein>
    <submittedName>
        <fullName evidence="4">Metacaspase-1-like isoform X1</fullName>
    </submittedName>
</protein>
<dbReference type="AlphaFoldDB" id="A0A9C6TS64"/>
<dbReference type="GO" id="GO:0006508">
    <property type="term" value="P:proteolysis"/>
    <property type="evidence" value="ECO:0007669"/>
    <property type="project" value="InterPro"/>
</dbReference>